<sequence>MLMFDAVTPFTAIGKAVGSAAAAAGAAAGAAGAGTTRFAVDPDQAQKMIDGLEAAAKQLKDLMREAEFLTSTGAPGPDPFSGWATIHMRKAAGEEPGGYAWANQKAVEALETTVANIKKALAEYRGTDDDAKTAMGR</sequence>
<accession>A0A1B2HD04</accession>
<dbReference type="Gene3D" id="3.40.190.10">
    <property type="entry name" value="Periplasmic binding protein-like II"/>
    <property type="match status" value="1"/>
</dbReference>
<reference evidence="2 3" key="1">
    <citation type="submission" date="2016-07" db="EMBL/GenBank/DDBJ databases">
        <title>Complete genome sequence of the Lentzea guizhouensis DHS C013.</title>
        <authorList>
            <person name="Cao C."/>
        </authorList>
    </citation>
    <scope>NUCLEOTIDE SEQUENCE [LARGE SCALE GENOMIC DNA]</scope>
    <source>
        <strain evidence="2 3">DHS C013</strain>
    </source>
</reference>
<dbReference type="STRING" id="1586287.BBK82_05440"/>
<name>A0A1B2HD04_9PSEU</name>
<dbReference type="Proteomes" id="UP000093053">
    <property type="component" value="Chromosome"/>
</dbReference>
<proteinExistence type="predicted"/>
<gene>
    <name evidence="2" type="ORF">BBK82_05440</name>
</gene>
<feature type="coiled-coil region" evidence="1">
    <location>
        <begin position="45"/>
        <end position="72"/>
    </location>
</feature>
<dbReference type="AlphaFoldDB" id="A0A1B2HD04"/>
<dbReference type="RefSeq" id="WP_065914015.1">
    <property type="nucleotide sequence ID" value="NZ_CP016793.1"/>
</dbReference>
<dbReference type="OrthoDB" id="3688975at2"/>
<dbReference type="KEGG" id="led:BBK82_05440"/>
<keyword evidence="1" id="KW-0175">Coiled coil</keyword>
<dbReference type="EMBL" id="CP016793">
    <property type="protein sequence ID" value="ANZ35605.1"/>
    <property type="molecule type" value="Genomic_DNA"/>
</dbReference>
<protein>
    <recommendedName>
        <fullName evidence="4">PE domain-containing protein</fullName>
    </recommendedName>
</protein>
<evidence type="ECO:0008006" key="4">
    <source>
        <dbReference type="Google" id="ProtNLM"/>
    </source>
</evidence>
<organism evidence="2 3">
    <name type="scientific">Lentzea guizhouensis</name>
    <dbReference type="NCBI Taxonomy" id="1586287"/>
    <lineage>
        <taxon>Bacteria</taxon>
        <taxon>Bacillati</taxon>
        <taxon>Actinomycetota</taxon>
        <taxon>Actinomycetes</taxon>
        <taxon>Pseudonocardiales</taxon>
        <taxon>Pseudonocardiaceae</taxon>
        <taxon>Lentzea</taxon>
    </lineage>
</organism>
<evidence type="ECO:0000313" key="2">
    <source>
        <dbReference type="EMBL" id="ANZ35605.1"/>
    </source>
</evidence>
<keyword evidence="3" id="KW-1185">Reference proteome</keyword>
<evidence type="ECO:0000256" key="1">
    <source>
        <dbReference type="SAM" id="Coils"/>
    </source>
</evidence>
<evidence type="ECO:0000313" key="3">
    <source>
        <dbReference type="Proteomes" id="UP000093053"/>
    </source>
</evidence>